<dbReference type="PANTHER" id="PTHR47891:SF1">
    <property type="entry name" value="CORA-MAGNESIUM AND COBALT TRANSPORTER"/>
    <property type="match status" value="1"/>
</dbReference>
<keyword evidence="3 6" id="KW-0812">Transmembrane</keyword>
<evidence type="ECO:0000313" key="8">
    <source>
        <dbReference type="Proteomes" id="UP000014113"/>
    </source>
</evidence>
<dbReference type="GO" id="GO:0016020">
    <property type="term" value="C:membrane"/>
    <property type="evidence" value="ECO:0007669"/>
    <property type="project" value="UniProtKB-SubCell"/>
</dbReference>
<dbReference type="PATRIC" id="fig|1121865.3.peg.780"/>
<comment type="subcellular location">
    <subcellularLocation>
        <location evidence="1">Membrane</location>
        <topology evidence="1">Multi-pass membrane protein</topology>
    </subcellularLocation>
</comment>
<keyword evidence="8" id="KW-1185">Reference proteome</keyword>
<dbReference type="InterPro" id="IPR045861">
    <property type="entry name" value="CorA_cytoplasmic_dom"/>
</dbReference>
<feature type="transmembrane region" description="Helical" evidence="6">
    <location>
        <begin position="245"/>
        <end position="266"/>
    </location>
</feature>
<dbReference type="Pfam" id="PF01544">
    <property type="entry name" value="CorA"/>
    <property type="match status" value="1"/>
</dbReference>
<proteinExistence type="inferred from homology"/>
<dbReference type="SUPFAM" id="SSF144083">
    <property type="entry name" value="Magnesium transport protein CorA, transmembrane region"/>
    <property type="match status" value="1"/>
</dbReference>
<evidence type="ECO:0000313" key="7">
    <source>
        <dbReference type="EMBL" id="EOW87369.1"/>
    </source>
</evidence>
<evidence type="ECO:0000256" key="6">
    <source>
        <dbReference type="SAM" id="Phobius"/>
    </source>
</evidence>
<protein>
    <recommendedName>
        <fullName evidence="9">CorA-like Mg2+ transporter</fullName>
    </recommendedName>
</protein>
<comment type="caution">
    <text evidence="7">The sequence shown here is derived from an EMBL/GenBank/DDBJ whole genome shotgun (WGS) entry which is preliminary data.</text>
</comment>
<keyword evidence="4 6" id="KW-1133">Transmembrane helix</keyword>
<evidence type="ECO:0000256" key="2">
    <source>
        <dbReference type="ARBA" id="ARBA00009765"/>
    </source>
</evidence>
<dbReference type="InterPro" id="IPR045863">
    <property type="entry name" value="CorA_TM1_TM2"/>
</dbReference>
<evidence type="ECO:0000256" key="3">
    <source>
        <dbReference type="ARBA" id="ARBA00022692"/>
    </source>
</evidence>
<dbReference type="Proteomes" id="UP000014113">
    <property type="component" value="Unassembled WGS sequence"/>
</dbReference>
<dbReference type="eggNOG" id="COG0598">
    <property type="taxonomic scope" value="Bacteria"/>
</dbReference>
<evidence type="ECO:0000256" key="5">
    <source>
        <dbReference type="ARBA" id="ARBA00023136"/>
    </source>
</evidence>
<dbReference type="CDD" id="cd12827">
    <property type="entry name" value="EcCorA_ZntB-like_u2"/>
    <property type="match status" value="1"/>
</dbReference>
<dbReference type="InterPro" id="IPR002523">
    <property type="entry name" value="MgTranspt_CorA/ZnTranspt_ZntB"/>
</dbReference>
<evidence type="ECO:0000256" key="4">
    <source>
        <dbReference type="ARBA" id="ARBA00022989"/>
    </source>
</evidence>
<feature type="transmembrane region" description="Helical" evidence="6">
    <location>
        <begin position="278"/>
        <end position="298"/>
    </location>
</feature>
<reference evidence="7 8" key="1">
    <citation type="submission" date="2013-03" db="EMBL/GenBank/DDBJ databases">
        <title>The Genome Sequence of Enterococcus columbae ATCC_51263 (PacBio/Illumina hybrid assembly).</title>
        <authorList>
            <consortium name="The Broad Institute Genomics Platform"/>
            <consortium name="The Broad Institute Genome Sequencing Center for Infectious Disease"/>
            <person name="Earl A."/>
            <person name="Russ C."/>
            <person name="Gilmore M."/>
            <person name="Surin D."/>
            <person name="Walker B."/>
            <person name="Young S."/>
            <person name="Zeng Q."/>
            <person name="Gargeya S."/>
            <person name="Fitzgerald M."/>
            <person name="Haas B."/>
            <person name="Abouelleil A."/>
            <person name="Allen A.W."/>
            <person name="Alvarado L."/>
            <person name="Arachchi H.M."/>
            <person name="Berlin A.M."/>
            <person name="Chapman S.B."/>
            <person name="Gainer-Dewar J."/>
            <person name="Goldberg J."/>
            <person name="Griggs A."/>
            <person name="Gujja S."/>
            <person name="Hansen M."/>
            <person name="Howarth C."/>
            <person name="Imamovic A."/>
            <person name="Ireland A."/>
            <person name="Larimer J."/>
            <person name="McCowan C."/>
            <person name="Murphy C."/>
            <person name="Pearson M."/>
            <person name="Poon T.W."/>
            <person name="Priest M."/>
            <person name="Roberts A."/>
            <person name="Saif S."/>
            <person name="Shea T."/>
            <person name="Sisk P."/>
            <person name="Sykes S."/>
            <person name="Wortman J."/>
            <person name="Nusbaum C."/>
            <person name="Birren B."/>
        </authorList>
    </citation>
    <scope>NUCLEOTIDE SEQUENCE [LARGE SCALE GENOMIC DNA]</scope>
    <source>
        <strain evidence="7 8">ATCC 51263</strain>
    </source>
</reference>
<keyword evidence="5 6" id="KW-0472">Membrane</keyword>
<dbReference type="PANTHER" id="PTHR47891">
    <property type="entry name" value="TRANSPORTER-RELATED"/>
    <property type="match status" value="1"/>
</dbReference>
<dbReference type="Gene3D" id="1.20.58.340">
    <property type="entry name" value="Magnesium transport protein CorA, transmembrane region"/>
    <property type="match status" value="2"/>
</dbReference>
<sequence length="305" mass="35327">MIQKTRFGIDNEWIAINSDELSATSSDYVLKAYEIDQETLEYALDKNERAHTEYHWSSGRFTIIYNVLKQTKEDNHYETIPMTFVVKENQLITIYNHDNAYIVDLMQRYLKKQTNAISILKFLFVALYIISDAYFPYLEQLDSHKDAINHQLRKKITKASLLALSDISTGMIYLVAATNQNTILLEQFKSQPIYKQLDEIEREQFEDSIIEAKQLSSMTQLNAQVLQQLYSTYDNILNNNLNDHMTALTIISIFLAISATVTGFFGMNVTLPIKDSPYAWLIIIGISLILCLIYALLLRFSIWKK</sequence>
<dbReference type="Gene3D" id="3.30.460.20">
    <property type="entry name" value="CorA soluble domain-like"/>
    <property type="match status" value="1"/>
</dbReference>
<dbReference type="GO" id="GO:0046873">
    <property type="term" value="F:metal ion transmembrane transporter activity"/>
    <property type="evidence" value="ECO:0007669"/>
    <property type="project" value="InterPro"/>
</dbReference>
<dbReference type="EMBL" id="ASWJ01000003">
    <property type="protein sequence ID" value="EOW87369.1"/>
    <property type="molecule type" value="Genomic_DNA"/>
</dbReference>
<evidence type="ECO:0008006" key="9">
    <source>
        <dbReference type="Google" id="ProtNLM"/>
    </source>
</evidence>
<dbReference type="OrthoDB" id="9803416at2"/>
<dbReference type="InterPro" id="IPR047199">
    <property type="entry name" value="CorA-like"/>
</dbReference>
<accession>S0KFS8</accession>
<dbReference type="AlphaFoldDB" id="S0KFS8"/>
<gene>
    <name evidence="7" type="ORF">I568_00413</name>
</gene>
<feature type="transmembrane region" description="Helical" evidence="6">
    <location>
        <begin position="116"/>
        <end position="136"/>
    </location>
</feature>
<organism evidence="7 8">
    <name type="scientific">Enterococcus columbae DSM 7374 = ATCC 51263</name>
    <dbReference type="NCBI Taxonomy" id="1121865"/>
    <lineage>
        <taxon>Bacteria</taxon>
        <taxon>Bacillati</taxon>
        <taxon>Bacillota</taxon>
        <taxon>Bacilli</taxon>
        <taxon>Lactobacillales</taxon>
        <taxon>Enterococcaceae</taxon>
        <taxon>Enterococcus</taxon>
    </lineage>
</organism>
<evidence type="ECO:0000256" key="1">
    <source>
        <dbReference type="ARBA" id="ARBA00004141"/>
    </source>
</evidence>
<dbReference type="SUPFAM" id="SSF143865">
    <property type="entry name" value="CorA soluble domain-like"/>
    <property type="match status" value="1"/>
</dbReference>
<name>S0KFS8_9ENTE</name>
<dbReference type="RefSeq" id="WP_016182954.1">
    <property type="nucleotide sequence ID" value="NZ_JXKI01000029.1"/>
</dbReference>
<dbReference type="STRING" id="1121865.OMW_00791"/>
<comment type="similarity">
    <text evidence="2">Belongs to the CorA metal ion transporter (MIT) (TC 1.A.35) family.</text>
</comment>